<dbReference type="PANTHER" id="PTHR45726:SF3">
    <property type="entry name" value="LEUKOTRIENE A-4 HYDROLASE"/>
    <property type="match status" value="1"/>
</dbReference>
<organism evidence="1 2">
    <name type="scientific">Forsythia ovata</name>
    <dbReference type="NCBI Taxonomy" id="205694"/>
    <lineage>
        <taxon>Eukaryota</taxon>
        <taxon>Viridiplantae</taxon>
        <taxon>Streptophyta</taxon>
        <taxon>Embryophyta</taxon>
        <taxon>Tracheophyta</taxon>
        <taxon>Spermatophyta</taxon>
        <taxon>Magnoliopsida</taxon>
        <taxon>eudicotyledons</taxon>
        <taxon>Gunneridae</taxon>
        <taxon>Pentapetalae</taxon>
        <taxon>asterids</taxon>
        <taxon>lamiids</taxon>
        <taxon>Lamiales</taxon>
        <taxon>Oleaceae</taxon>
        <taxon>Forsythieae</taxon>
        <taxon>Forsythia</taxon>
    </lineage>
</organism>
<evidence type="ECO:0000313" key="2">
    <source>
        <dbReference type="Proteomes" id="UP001604277"/>
    </source>
</evidence>
<dbReference type="PANTHER" id="PTHR45726">
    <property type="entry name" value="LEUKOTRIENE A-4 HYDROLASE"/>
    <property type="match status" value="1"/>
</dbReference>
<gene>
    <name evidence="1" type="ORF">Fot_20982</name>
</gene>
<proteinExistence type="predicted"/>
<dbReference type="InterPro" id="IPR042097">
    <property type="entry name" value="Aminopeptidase_N-like_N_sf"/>
</dbReference>
<dbReference type="EMBL" id="JBFOLJ010000006">
    <property type="protein sequence ID" value="KAL2528381.1"/>
    <property type="molecule type" value="Genomic_DNA"/>
</dbReference>
<dbReference type="Gene3D" id="3.30.2010.30">
    <property type="match status" value="1"/>
</dbReference>
<dbReference type="InterPro" id="IPR034015">
    <property type="entry name" value="M1_LTA4H"/>
</dbReference>
<protein>
    <submittedName>
        <fullName evidence="1">Leukotriene A-4 hydrolase-like protein</fullName>
    </submittedName>
</protein>
<reference evidence="2" key="1">
    <citation type="submission" date="2024-07" db="EMBL/GenBank/DDBJ databases">
        <title>Two chromosome-level genome assemblies of Korean endemic species Abeliophyllum distichum and Forsythia ovata (Oleaceae).</title>
        <authorList>
            <person name="Jang H."/>
        </authorList>
    </citation>
    <scope>NUCLEOTIDE SEQUENCE [LARGE SCALE GENOMIC DNA]</scope>
</reference>
<comment type="caution">
    <text evidence="1">The sequence shown here is derived from an EMBL/GenBank/DDBJ whole genome shotgun (WGS) entry which is preliminary data.</text>
</comment>
<dbReference type="AlphaFoldDB" id="A0ABD1UTV6"/>
<sequence>MAAKHVERRDLVAEESLGACEDPVWCDEGRVVEEFVMEQPVPPYLFAFAVGELGFRELGPRTRVYAEAVPGVLETASREFAGTEEMIRVGKILFTPLRVGEFWIITPATPVAFFGVKARVVQI</sequence>
<evidence type="ECO:0000313" key="1">
    <source>
        <dbReference type="EMBL" id="KAL2528381.1"/>
    </source>
</evidence>
<keyword evidence="2" id="KW-1185">Reference proteome</keyword>
<dbReference type="Proteomes" id="UP001604277">
    <property type="component" value="Unassembled WGS sequence"/>
</dbReference>
<accession>A0ABD1UTV6</accession>
<name>A0ABD1UTV6_9LAMI</name>
<dbReference type="SUPFAM" id="SSF63737">
    <property type="entry name" value="Leukotriene A4 hydrolase N-terminal domain"/>
    <property type="match status" value="1"/>
</dbReference>